<evidence type="ECO:0000256" key="6">
    <source>
        <dbReference type="SAM" id="Phobius"/>
    </source>
</evidence>
<proteinExistence type="predicted"/>
<dbReference type="Proteomes" id="UP000051213">
    <property type="component" value="Unassembled WGS sequence"/>
</dbReference>
<dbReference type="AlphaFoldDB" id="A0A0R2UIC4"/>
<evidence type="ECO:0000313" key="9">
    <source>
        <dbReference type="Proteomes" id="UP000051213"/>
    </source>
</evidence>
<evidence type="ECO:0000313" key="8">
    <source>
        <dbReference type="EMBL" id="KRO97123.1"/>
    </source>
</evidence>
<gene>
    <name evidence="8" type="ORF">ABS24_05645</name>
</gene>
<dbReference type="EMBL" id="LICA01000016">
    <property type="protein sequence ID" value="KRO97123.1"/>
    <property type="molecule type" value="Genomic_DNA"/>
</dbReference>
<dbReference type="InterPro" id="IPR051791">
    <property type="entry name" value="Pra-immunoreactive"/>
</dbReference>
<comment type="subcellular location">
    <subcellularLocation>
        <location evidence="1">Cell membrane</location>
        <topology evidence="1">Multi-pass membrane protein</topology>
    </subcellularLocation>
</comment>
<organism evidence="8 9">
    <name type="scientific">SAR92 bacterium BACL26 MAG-121220-bin70</name>
    <dbReference type="NCBI Taxonomy" id="1655626"/>
    <lineage>
        <taxon>Bacteria</taxon>
        <taxon>Pseudomonadati</taxon>
        <taxon>Pseudomonadota</taxon>
        <taxon>Gammaproteobacteria</taxon>
        <taxon>Cellvibrionales</taxon>
        <taxon>Porticoccaceae</taxon>
        <taxon>SAR92 clade</taxon>
    </lineage>
</organism>
<dbReference type="GO" id="GO:0005886">
    <property type="term" value="C:plasma membrane"/>
    <property type="evidence" value="ECO:0007669"/>
    <property type="project" value="UniProtKB-SubCell"/>
</dbReference>
<protein>
    <recommendedName>
        <fullName evidence="7">RDD domain-containing protein</fullName>
    </recommendedName>
</protein>
<evidence type="ECO:0000259" key="7">
    <source>
        <dbReference type="Pfam" id="PF06271"/>
    </source>
</evidence>
<keyword evidence="4 6" id="KW-1133">Transmembrane helix</keyword>
<evidence type="ECO:0000256" key="3">
    <source>
        <dbReference type="ARBA" id="ARBA00022692"/>
    </source>
</evidence>
<dbReference type="InterPro" id="IPR010432">
    <property type="entry name" value="RDD"/>
</dbReference>
<reference evidence="8 9" key="1">
    <citation type="submission" date="2015-10" db="EMBL/GenBank/DDBJ databases">
        <title>Metagenome-Assembled Genomes uncover a global brackish microbiome.</title>
        <authorList>
            <person name="Hugerth L.W."/>
            <person name="Larsson J."/>
            <person name="Alneberg J."/>
            <person name="Lindh M.V."/>
            <person name="Legrand C."/>
            <person name="Pinhassi J."/>
            <person name="Andersson A.F."/>
        </authorList>
    </citation>
    <scope>NUCLEOTIDE SEQUENCE [LARGE SCALE GENOMIC DNA]</scope>
    <source>
        <strain evidence="8">BACL26 MAG-121220-bin70</strain>
    </source>
</reference>
<evidence type="ECO:0000256" key="4">
    <source>
        <dbReference type="ARBA" id="ARBA00022989"/>
    </source>
</evidence>
<feature type="transmembrane region" description="Helical" evidence="6">
    <location>
        <begin position="24"/>
        <end position="50"/>
    </location>
</feature>
<comment type="caution">
    <text evidence="8">The sequence shown here is derived from an EMBL/GenBank/DDBJ whole genome shotgun (WGS) entry which is preliminary data.</text>
</comment>
<dbReference type="PANTHER" id="PTHR36115:SF4">
    <property type="entry name" value="MEMBRANE PROTEIN"/>
    <property type="match status" value="1"/>
</dbReference>
<evidence type="ECO:0000256" key="2">
    <source>
        <dbReference type="ARBA" id="ARBA00022475"/>
    </source>
</evidence>
<evidence type="ECO:0000256" key="5">
    <source>
        <dbReference type="ARBA" id="ARBA00023136"/>
    </source>
</evidence>
<feature type="transmembrane region" description="Helical" evidence="6">
    <location>
        <begin position="62"/>
        <end position="80"/>
    </location>
</feature>
<dbReference type="Pfam" id="PF06271">
    <property type="entry name" value="RDD"/>
    <property type="match status" value="1"/>
</dbReference>
<accession>A0A0R2UIC4</accession>
<feature type="transmembrane region" description="Helical" evidence="6">
    <location>
        <begin position="110"/>
        <end position="130"/>
    </location>
</feature>
<keyword evidence="2" id="KW-1003">Cell membrane</keyword>
<feature type="domain" description="RDD" evidence="7">
    <location>
        <begin position="21"/>
        <end position="145"/>
    </location>
</feature>
<dbReference type="PANTHER" id="PTHR36115">
    <property type="entry name" value="PROLINE-RICH ANTIGEN HOMOLOG-RELATED"/>
    <property type="match status" value="1"/>
</dbReference>
<name>A0A0R2UIC4_9GAMM</name>
<sequence length="166" mass="18915">MKKPDSVAPNSETLDLEKMRYAGFWIRALTTIIDIFFIIIFLSIFVSIFAMTAEYIPGELTAMELILQVIIVCVSLMMWIKWGATPGKMLKKIVIVDEKTGGKLSLKQCFIRYLAQIPSTLVFGLGYLWIAIDDKKRGWHDILSGTVVIYRDKQDSAFEAKQVNEK</sequence>
<keyword evidence="5 6" id="KW-0472">Membrane</keyword>
<keyword evidence="3 6" id="KW-0812">Transmembrane</keyword>
<evidence type="ECO:0000256" key="1">
    <source>
        <dbReference type="ARBA" id="ARBA00004651"/>
    </source>
</evidence>